<evidence type="ECO:0000313" key="2">
    <source>
        <dbReference type="Proteomes" id="UP000799754"/>
    </source>
</evidence>
<sequence>MIPCDKIPWTALAKKHKVVRSTLSQKYRHETRSREEKAIAQQKLTPQQEDELVKYIEELTARRLPPTREMIANFTSSIATEPVSESWVTRFINNHSI</sequence>
<dbReference type="Proteomes" id="UP000799754">
    <property type="component" value="Unassembled WGS sequence"/>
</dbReference>
<accession>A0ACB6RZ08</accession>
<name>A0ACB6RZ08_9PLEO</name>
<dbReference type="EMBL" id="MU006717">
    <property type="protein sequence ID" value="KAF2627261.1"/>
    <property type="molecule type" value="Genomic_DNA"/>
</dbReference>
<protein>
    <submittedName>
        <fullName evidence="1">Uncharacterized protein</fullName>
    </submittedName>
</protein>
<keyword evidence="2" id="KW-1185">Reference proteome</keyword>
<proteinExistence type="predicted"/>
<evidence type="ECO:0000313" key="1">
    <source>
        <dbReference type="EMBL" id="KAF2627261.1"/>
    </source>
</evidence>
<organism evidence="1 2">
    <name type="scientific">Macroventuria anomochaeta</name>
    <dbReference type="NCBI Taxonomy" id="301207"/>
    <lineage>
        <taxon>Eukaryota</taxon>
        <taxon>Fungi</taxon>
        <taxon>Dikarya</taxon>
        <taxon>Ascomycota</taxon>
        <taxon>Pezizomycotina</taxon>
        <taxon>Dothideomycetes</taxon>
        <taxon>Pleosporomycetidae</taxon>
        <taxon>Pleosporales</taxon>
        <taxon>Pleosporineae</taxon>
        <taxon>Didymellaceae</taxon>
        <taxon>Macroventuria</taxon>
    </lineage>
</organism>
<feature type="non-terminal residue" evidence="1">
    <location>
        <position position="97"/>
    </location>
</feature>
<gene>
    <name evidence="1" type="ORF">BU25DRAFT_341465</name>
</gene>
<comment type="caution">
    <text evidence="1">The sequence shown here is derived from an EMBL/GenBank/DDBJ whole genome shotgun (WGS) entry which is preliminary data.</text>
</comment>
<reference evidence="1" key="1">
    <citation type="journal article" date="2020" name="Stud. Mycol.">
        <title>101 Dothideomycetes genomes: a test case for predicting lifestyles and emergence of pathogens.</title>
        <authorList>
            <person name="Haridas S."/>
            <person name="Albert R."/>
            <person name="Binder M."/>
            <person name="Bloem J."/>
            <person name="Labutti K."/>
            <person name="Salamov A."/>
            <person name="Andreopoulos B."/>
            <person name="Baker S."/>
            <person name="Barry K."/>
            <person name="Bills G."/>
            <person name="Bluhm B."/>
            <person name="Cannon C."/>
            <person name="Castanera R."/>
            <person name="Culley D."/>
            <person name="Daum C."/>
            <person name="Ezra D."/>
            <person name="Gonzalez J."/>
            <person name="Henrissat B."/>
            <person name="Kuo A."/>
            <person name="Liang C."/>
            <person name="Lipzen A."/>
            <person name="Lutzoni F."/>
            <person name="Magnuson J."/>
            <person name="Mondo S."/>
            <person name="Nolan M."/>
            <person name="Ohm R."/>
            <person name="Pangilinan J."/>
            <person name="Park H.-J."/>
            <person name="Ramirez L."/>
            <person name="Alfaro M."/>
            <person name="Sun H."/>
            <person name="Tritt A."/>
            <person name="Yoshinaga Y."/>
            <person name="Zwiers L.-H."/>
            <person name="Turgeon B."/>
            <person name="Goodwin S."/>
            <person name="Spatafora J."/>
            <person name="Crous P."/>
            <person name="Grigoriev I."/>
        </authorList>
    </citation>
    <scope>NUCLEOTIDE SEQUENCE</scope>
    <source>
        <strain evidence="1">CBS 525.71</strain>
    </source>
</reference>